<name>A0A163ECB0_PHYB8</name>
<proteinExistence type="predicted"/>
<sequence length="54" mass="5848">MTRSGVENRGEVKQRCTSACTVPSQQMFSKSTVSTPDLTLPQPTRLDTCAGNCQ</sequence>
<dbReference type="VEuPathDB" id="FungiDB:PHYBLDRAFT_141783"/>
<dbReference type="AlphaFoldDB" id="A0A163ECB0"/>
<dbReference type="EMBL" id="KV440974">
    <property type="protein sequence ID" value="OAD77920.1"/>
    <property type="molecule type" value="Genomic_DNA"/>
</dbReference>
<accession>A0A163ECB0</accession>
<dbReference type="Proteomes" id="UP000077315">
    <property type="component" value="Unassembled WGS sequence"/>
</dbReference>
<protein>
    <submittedName>
        <fullName evidence="1">Uncharacterized protein</fullName>
    </submittedName>
</protein>
<evidence type="ECO:0000313" key="1">
    <source>
        <dbReference type="EMBL" id="OAD77920.1"/>
    </source>
</evidence>
<reference evidence="2" key="1">
    <citation type="submission" date="2015-06" db="EMBL/GenBank/DDBJ databases">
        <title>Expansion of signal transduction pathways in fungi by whole-genome duplication.</title>
        <authorList>
            <consortium name="DOE Joint Genome Institute"/>
            <person name="Corrochano L.M."/>
            <person name="Kuo A."/>
            <person name="Marcet-Houben M."/>
            <person name="Polaino S."/>
            <person name="Salamov A."/>
            <person name="Villalobos J.M."/>
            <person name="Alvarez M.I."/>
            <person name="Avalos J."/>
            <person name="Benito E.P."/>
            <person name="Benoit I."/>
            <person name="Burger G."/>
            <person name="Camino L.P."/>
            <person name="Canovas D."/>
            <person name="Cerda-Olmedo E."/>
            <person name="Cheng J.-F."/>
            <person name="Dominguez A."/>
            <person name="Elias M."/>
            <person name="Eslava A.P."/>
            <person name="Glaser F."/>
            <person name="Grimwood J."/>
            <person name="Gutierrez G."/>
            <person name="Heitman J."/>
            <person name="Henrissat B."/>
            <person name="Iturriaga E.A."/>
            <person name="Lang B.F."/>
            <person name="Lavin J.L."/>
            <person name="Lee S."/>
            <person name="Li W."/>
            <person name="Lindquist E."/>
            <person name="Lopez-Garcia S."/>
            <person name="Luque E.M."/>
            <person name="Marcos A.T."/>
            <person name="Martin J."/>
            <person name="McCluskey K."/>
            <person name="Medina H.R."/>
            <person name="Miralles-Duran A."/>
            <person name="Miyazaki A."/>
            <person name="Munoz-Torres E."/>
            <person name="Oguiza J.A."/>
            <person name="Ohm R."/>
            <person name="Olmedo M."/>
            <person name="Orejas M."/>
            <person name="Ortiz-Castellanos L."/>
            <person name="Pisabarro A.G."/>
            <person name="Rodriguez-Romero J."/>
            <person name="Ruiz-Herrera J."/>
            <person name="Ruiz-Vazquez R."/>
            <person name="Sanz C."/>
            <person name="Schackwitz W."/>
            <person name="Schmutz J."/>
            <person name="Shahriari M."/>
            <person name="Shelest E."/>
            <person name="Silva-Franco F."/>
            <person name="Soanes D."/>
            <person name="Syed K."/>
            <person name="Tagua V.G."/>
            <person name="Talbot N.J."/>
            <person name="Thon M."/>
            <person name="De vries R.P."/>
            <person name="Wiebenga A."/>
            <person name="Yadav J.S."/>
            <person name="Braun E.L."/>
            <person name="Baker S."/>
            <person name="Garre V."/>
            <person name="Horwitz B."/>
            <person name="Torres-Martinez S."/>
            <person name="Idnurm A."/>
            <person name="Herrera-Estrella A."/>
            <person name="Gabaldon T."/>
            <person name="Grigoriev I.V."/>
        </authorList>
    </citation>
    <scope>NUCLEOTIDE SEQUENCE [LARGE SCALE GENOMIC DNA]</scope>
    <source>
        <strain evidence="2">NRRL 1555(-)</strain>
    </source>
</reference>
<organism evidence="1 2">
    <name type="scientific">Phycomyces blakesleeanus (strain ATCC 8743b / DSM 1359 / FGSC 10004 / NBRC 33097 / NRRL 1555)</name>
    <dbReference type="NCBI Taxonomy" id="763407"/>
    <lineage>
        <taxon>Eukaryota</taxon>
        <taxon>Fungi</taxon>
        <taxon>Fungi incertae sedis</taxon>
        <taxon>Mucoromycota</taxon>
        <taxon>Mucoromycotina</taxon>
        <taxon>Mucoromycetes</taxon>
        <taxon>Mucorales</taxon>
        <taxon>Phycomycetaceae</taxon>
        <taxon>Phycomyces</taxon>
    </lineage>
</organism>
<dbReference type="GeneID" id="28991574"/>
<dbReference type="InParanoid" id="A0A163ECB0"/>
<evidence type="ECO:0000313" key="2">
    <source>
        <dbReference type="Proteomes" id="UP000077315"/>
    </source>
</evidence>
<dbReference type="RefSeq" id="XP_018295960.1">
    <property type="nucleotide sequence ID" value="XM_018430668.1"/>
</dbReference>
<keyword evidence="2" id="KW-1185">Reference proteome</keyword>
<gene>
    <name evidence="1" type="ORF">PHYBLDRAFT_141783</name>
</gene>